<dbReference type="InterPro" id="IPR036286">
    <property type="entry name" value="LexA/Signal_pep-like_sf"/>
</dbReference>
<dbReference type="EC" id="3.4.21.89" evidence="3 8"/>
<keyword evidence="5 8" id="KW-0645">Protease</keyword>
<dbReference type="InterPro" id="IPR000223">
    <property type="entry name" value="Pept_S26A_signal_pept_1"/>
</dbReference>
<accession>A0AAU9EHI7</accession>
<gene>
    <name evidence="11" type="primary">lepB</name>
    <name evidence="11" type="ORF">FAK_11100</name>
</gene>
<dbReference type="PROSITE" id="PS00760">
    <property type="entry name" value="SPASE_I_2"/>
    <property type="match status" value="1"/>
</dbReference>
<dbReference type="GO" id="GO:0016020">
    <property type="term" value="C:membrane"/>
    <property type="evidence" value="ECO:0007669"/>
    <property type="project" value="UniProtKB-SubCell"/>
</dbReference>
<feature type="active site" evidence="7">
    <location>
        <position position="47"/>
    </location>
</feature>
<organism evidence="11 12">
    <name type="scientific">Desulfoferula mesophila</name>
    <dbReference type="NCBI Taxonomy" id="3058419"/>
    <lineage>
        <taxon>Bacteria</taxon>
        <taxon>Pseudomonadati</taxon>
        <taxon>Thermodesulfobacteriota</taxon>
        <taxon>Desulfarculia</taxon>
        <taxon>Desulfarculales</taxon>
        <taxon>Desulfarculaceae</taxon>
        <taxon>Desulfoferula</taxon>
    </lineage>
</organism>
<dbReference type="SUPFAM" id="SSF51306">
    <property type="entry name" value="LexA/Signal peptidase"/>
    <property type="match status" value="1"/>
</dbReference>
<dbReference type="InterPro" id="IPR019757">
    <property type="entry name" value="Pept_S26A_signal_pept_1_Lys-AS"/>
</dbReference>
<protein>
    <recommendedName>
        <fullName evidence="4 8">Signal peptidase I</fullName>
        <ecNumber evidence="3 8">3.4.21.89</ecNumber>
    </recommendedName>
</protein>
<dbReference type="GO" id="GO:0009003">
    <property type="term" value="F:signal peptidase activity"/>
    <property type="evidence" value="ECO:0007669"/>
    <property type="project" value="UniProtKB-EC"/>
</dbReference>
<evidence type="ECO:0000313" key="11">
    <source>
        <dbReference type="EMBL" id="BEQ14044.1"/>
    </source>
</evidence>
<comment type="similarity">
    <text evidence="2 9">Belongs to the peptidase S26 family.</text>
</comment>
<evidence type="ECO:0000256" key="3">
    <source>
        <dbReference type="ARBA" id="ARBA00013208"/>
    </source>
</evidence>
<proteinExistence type="inferred from homology"/>
<dbReference type="Proteomes" id="UP001366166">
    <property type="component" value="Chromosome"/>
</dbReference>
<evidence type="ECO:0000313" key="12">
    <source>
        <dbReference type="Proteomes" id="UP001366166"/>
    </source>
</evidence>
<evidence type="ECO:0000256" key="7">
    <source>
        <dbReference type="PIRSR" id="PIRSR600223-1"/>
    </source>
</evidence>
<evidence type="ECO:0000256" key="2">
    <source>
        <dbReference type="ARBA" id="ARBA00009370"/>
    </source>
</evidence>
<dbReference type="NCBIfam" id="TIGR02227">
    <property type="entry name" value="sigpep_I_bact"/>
    <property type="match status" value="1"/>
</dbReference>
<dbReference type="RefSeq" id="WP_338605771.1">
    <property type="nucleotide sequence ID" value="NZ_AP028679.1"/>
</dbReference>
<dbReference type="KEGG" id="dmp:FAK_11100"/>
<evidence type="ECO:0000256" key="4">
    <source>
        <dbReference type="ARBA" id="ARBA00019232"/>
    </source>
</evidence>
<keyword evidence="6 8" id="KW-0378">Hydrolase</keyword>
<dbReference type="CDD" id="cd06530">
    <property type="entry name" value="S26_SPase_I"/>
    <property type="match status" value="1"/>
</dbReference>
<evidence type="ECO:0000256" key="5">
    <source>
        <dbReference type="ARBA" id="ARBA00022670"/>
    </source>
</evidence>
<dbReference type="PRINTS" id="PR00727">
    <property type="entry name" value="LEADERPTASE"/>
</dbReference>
<dbReference type="EMBL" id="AP028679">
    <property type="protein sequence ID" value="BEQ14044.1"/>
    <property type="molecule type" value="Genomic_DNA"/>
</dbReference>
<dbReference type="Pfam" id="PF10502">
    <property type="entry name" value="Peptidase_S26"/>
    <property type="match status" value="1"/>
</dbReference>
<sequence length="210" mass="23503">MKEEQPPSQGALKRFLRGWGGALLWALVISAVLRAGAVQASWVPSGSMEPTLLPGDHMLVNRLCYDLKLPFTDLVLAPLVDPRRGDVVVFKNPQGHGSDFVKRIVGLPGETVEIRGEVVYINGRPLAHDWGRYAPRSHAGERFGPFTVPQGSYFMMGDNRDNSYDSRFWNQGRGGFVPRQEIVGRAEVVLWSWKQFPISLRLGRLVHVID</sequence>
<dbReference type="InterPro" id="IPR019533">
    <property type="entry name" value="Peptidase_S26"/>
</dbReference>
<comment type="subcellular location">
    <subcellularLocation>
        <location evidence="9">Membrane</location>
        <topology evidence="9">Single-pass type II membrane protein</topology>
    </subcellularLocation>
</comment>
<dbReference type="InterPro" id="IPR019756">
    <property type="entry name" value="Pept_S26A_signal_pept_1_Ser-AS"/>
</dbReference>
<evidence type="ECO:0000259" key="10">
    <source>
        <dbReference type="Pfam" id="PF10502"/>
    </source>
</evidence>
<evidence type="ECO:0000256" key="9">
    <source>
        <dbReference type="RuleBase" id="RU362042"/>
    </source>
</evidence>
<name>A0AAU9EHI7_9BACT</name>
<feature type="domain" description="Peptidase S26" evidence="10">
    <location>
        <begin position="17"/>
        <end position="191"/>
    </location>
</feature>
<dbReference type="PANTHER" id="PTHR43390">
    <property type="entry name" value="SIGNAL PEPTIDASE I"/>
    <property type="match status" value="1"/>
</dbReference>
<dbReference type="Gene3D" id="2.10.109.10">
    <property type="entry name" value="Umud Fragment, subunit A"/>
    <property type="match status" value="1"/>
</dbReference>
<evidence type="ECO:0000256" key="8">
    <source>
        <dbReference type="RuleBase" id="RU003993"/>
    </source>
</evidence>
<dbReference type="PROSITE" id="PS00761">
    <property type="entry name" value="SPASE_I_3"/>
    <property type="match status" value="1"/>
</dbReference>
<dbReference type="InterPro" id="IPR019758">
    <property type="entry name" value="Pept_S26A_signal_pept_1_CS"/>
</dbReference>
<feature type="active site" evidence="7">
    <location>
        <position position="102"/>
    </location>
</feature>
<dbReference type="GO" id="GO:0004252">
    <property type="term" value="F:serine-type endopeptidase activity"/>
    <property type="evidence" value="ECO:0007669"/>
    <property type="project" value="InterPro"/>
</dbReference>
<evidence type="ECO:0000256" key="1">
    <source>
        <dbReference type="ARBA" id="ARBA00000677"/>
    </source>
</evidence>
<dbReference type="AlphaFoldDB" id="A0AAU9EHI7"/>
<reference evidence="12" key="1">
    <citation type="journal article" date="2023" name="Arch. Microbiol.">
        <title>Desulfoferula mesophilus gen. nov. sp. nov., a mesophilic sulfate-reducing bacterium isolated from a brackish lake sediment.</title>
        <authorList>
            <person name="Watanabe T."/>
            <person name="Yabe T."/>
            <person name="Tsuji J.M."/>
            <person name="Fukui M."/>
        </authorList>
    </citation>
    <scope>NUCLEOTIDE SEQUENCE [LARGE SCALE GENOMIC DNA]</scope>
    <source>
        <strain evidence="12">12FAK</strain>
    </source>
</reference>
<dbReference type="PANTHER" id="PTHR43390:SF1">
    <property type="entry name" value="CHLOROPLAST PROCESSING PEPTIDASE"/>
    <property type="match status" value="1"/>
</dbReference>
<evidence type="ECO:0000256" key="6">
    <source>
        <dbReference type="ARBA" id="ARBA00022801"/>
    </source>
</evidence>
<keyword evidence="12" id="KW-1185">Reference proteome</keyword>
<dbReference type="GO" id="GO:0006465">
    <property type="term" value="P:signal peptide processing"/>
    <property type="evidence" value="ECO:0007669"/>
    <property type="project" value="InterPro"/>
</dbReference>
<comment type="catalytic activity">
    <reaction evidence="1 8">
        <text>Cleavage of hydrophobic, N-terminal signal or leader sequences from secreted and periplasmic proteins.</text>
        <dbReference type="EC" id="3.4.21.89"/>
    </reaction>
</comment>
<dbReference type="PROSITE" id="PS00501">
    <property type="entry name" value="SPASE_I_1"/>
    <property type="match status" value="1"/>
</dbReference>